<dbReference type="InterPro" id="IPR003594">
    <property type="entry name" value="HATPase_dom"/>
</dbReference>
<evidence type="ECO:0000313" key="13">
    <source>
        <dbReference type="Proteomes" id="UP000033869"/>
    </source>
</evidence>
<dbReference type="PRINTS" id="PR00344">
    <property type="entry name" value="BCTRLSENSOR"/>
</dbReference>
<dbReference type="Pfam" id="PF02518">
    <property type="entry name" value="HATPase_c"/>
    <property type="match status" value="1"/>
</dbReference>
<dbReference type="PANTHER" id="PTHR43065">
    <property type="entry name" value="SENSOR HISTIDINE KINASE"/>
    <property type="match status" value="1"/>
</dbReference>
<keyword evidence="6 12" id="KW-0418">Kinase</keyword>
<name>A0A0G0W8G2_UNCC2</name>
<dbReference type="GO" id="GO:0005524">
    <property type="term" value="F:ATP binding"/>
    <property type="evidence" value="ECO:0007669"/>
    <property type="project" value="UniProtKB-KW"/>
</dbReference>
<evidence type="ECO:0000256" key="4">
    <source>
        <dbReference type="ARBA" id="ARBA00022679"/>
    </source>
</evidence>
<comment type="catalytic activity">
    <reaction evidence="1">
        <text>ATP + protein L-histidine = ADP + protein N-phospho-L-histidine.</text>
        <dbReference type="EC" id="2.7.13.3"/>
    </reaction>
</comment>
<accession>A0A0G0W8G2</accession>
<evidence type="ECO:0000256" key="9">
    <source>
        <dbReference type="SAM" id="Coils"/>
    </source>
</evidence>
<organism evidence="12 13">
    <name type="scientific">candidate division CPR2 bacterium GW2011_GWC1_41_48</name>
    <dbReference type="NCBI Taxonomy" id="1618344"/>
    <lineage>
        <taxon>Bacteria</taxon>
        <taxon>Bacteria division CPR2</taxon>
    </lineage>
</organism>
<dbReference type="PROSITE" id="PS50109">
    <property type="entry name" value="HIS_KIN"/>
    <property type="match status" value="1"/>
</dbReference>
<evidence type="ECO:0000256" key="10">
    <source>
        <dbReference type="SAM" id="Phobius"/>
    </source>
</evidence>
<keyword evidence="4" id="KW-0808">Transferase</keyword>
<dbReference type="Gene3D" id="1.10.287.130">
    <property type="match status" value="1"/>
</dbReference>
<dbReference type="GO" id="GO:0004673">
    <property type="term" value="F:protein histidine kinase activity"/>
    <property type="evidence" value="ECO:0007669"/>
    <property type="project" value="UniProtKB-EC"/>
</dbReference>
<evidence type="ECO:0000256" key="2">
    <source>
        <dbReference type="ARBA" id="ARBA00012438"/>
    </source>
</evidence>
<feature type="transmembrane region" description="Helical" evidence="10">
    <location>
        <begin position="131"/>
        <end position="148"/>
    </location>
</feature>
<dbReference type="InterPro" id="IPR004358">
    <property type="entry name" value="Sig_transdc_His_kin-like_C"/>
</dbReference>
<proteinExistence type="predicted"/>
<evidence type="ECO:0000256" key="6">
    <source>
        <dbReference type="ARBA" id="ARBA00022777"/>
    </source>
</evidence>
<dbReference type="SMART" id="SM00387">
    <property type="entry name" value="HATPase_c"/>
    <property type="match status" value="1"/>
</dbReference>
<keyword evidence="5" id="KW-0547">Nucleotide-binding</keyword>
<dbReference type="AlphaFoldDB" id="A0A0G0W8G2"/>
<dbReference type="SUPFAM" id="SSF55874">
    <property type="entry name" value="ATPase domain of HSP90 chaperone/DNA topoisomerase II/histidine kinase"/>
    <property type="match status" value="1"/>
</dbReference>
<keyword evidence="3" id="KW-0597">Phosphoprotein</keyword>
<keyword evidence="8" id="KW-0902">Two-component regulatory system</keyword>
<comment type="caution">
    <text evidence="12">The sequence shown here is derived from an EMBL/GenBank/DDBJ whole genome shotgun (WGS) entry which is preliminary data.</text>
</comment>
<keyword evidence="10" id="KW-0812">Transmembrane</keyword>
<protein>
    <recommendedName>
        <fullName evidence="2">histidine kinase</fullName>
        <ecNumber evidence="2">2.7.13.3</ecNumber>
    </recommendedName>
</protein>
<feature type="transmembrane region" description="Helical" evidence="10">
    <location>
        <begin position="55"/>
        <end position="72"/>
    </location>
</feature>
<evidence type="ECO:0000256" key="3">
    <source>
        <dbReference type="ARBA" id="ARBA00022553"/>
    </source>
</evidence>
<evidence type="ECO:0000313" key="12">
    <source>
        <dbReference type="EMBL" id="KKS09270.1"/>
    </source>
</evidence>
<keyword evidence="10" id="KW-0472">Membrane</keyword>
<keyword evidence="10" id="KW-1133">Transmembrane helix</keyword>
<dbReference type="EC" id="2.7.13.3" evidence="2"/>
<dbReference type="InterPro" id="IPR036890">
    <property type="entry name" value="HATPase_C_sf"/>
</dbReference>
<dbReference type="Gene3D" id="3.30.565.10">
    <property type="entry name" value="Histidine kinase-like ATPase, C-terminal domain"/>
    <property type="match status" value="1"/>
</dbReference>
<sequence>MNQFFYNLVKPRSKDEDTKRQEFILNILLAGVLVLAFMAFLSAFFASIAVGEYRGVPVLFILILFLIFLGLYKLSRLGYYRTSSYILISFFLIPSAYTALYYGFETPQVLLTYSVVIIMSGILISTRFSWIVTLAITTLTLGFAYLQIQGTIKPNLYWKKETAGVDDAFVFVFSFINIMIVAWLSNREIEKSLKRARRSEAALKKERDLLEVKVEERTRALKESQAEKMTQLSRFAEFGRLASGVFHDLINPLTIVSLNLENIKDSSHKELNNVNSSIKRATDASRRMESFILAIKRQLSQQGSLEKFNVCEEIRQVAQILSFKAQKADVSIKLKGKNDVFLYGNSLKFYQVVSNIISNAIDAYYEFGSAHNRIVSVDCVRKGKKFRITIQDWGKGIASQNKEKIFTPFFTTKDVENGTGIGLSIAKEAVEKDFGGTISVNSTVGKGTVFTIDLPIIEPKKDD</sequence>
<dbReference type="EMBL" id="LCBL01000002">
    <property type="protein sequence ID" value="KKS09270.1"/>
    <property type="molecule type" value="Genomic_DNA"/>
</dbReference>
<feature type="transmembrane region" description="Helical" evidence="10">
    <location>
        <begin position="23"/>
        <end position="49"/>
    </location>
</feature>
<feature type="transmembrane region" description="Helical" evidence="10">
    <location>
        <begin position="168"/>
        <end position="185"/>
    </location>
</feature>
<keyword evidence="7" id="KW-0067">ATP-binding</keyword>
<evidence type="ECO:0000259" key="11">
    <source>
        <dbReference type="PROSITE" id="PS50109"/>
    </source>
</evidence>
<keyword evidence="9" id="KW-0175">Coiled coil</keyword>
<evidence type="ECO:0000256" key="5">
    <source>
        <dbReference type="ARBA" id="ARBA00022741"/>
    </source>
</evidence>
<reference evidence="12 13" key="1">
    <citation type="journal article" date="2015" name="Nature">
        <title>rRNA introns, odd ribosomes, and small enigmatic genomes across a large radiation of phyla.</title>
        <authorList>
            <person name="Brown C.T."/>
            <person name="Hug L.A."/>
            <person name="Thomas B.C."/>
            <person name="Sharon I."/>
            <person name="Castelle C.J."/>
            <person name="Singh A."/>
            <person name="Wilkins M.J."/>
            <person name="Williams K.H."/>
            <person name="Banfield J.F."/>
        </authorList>
    </citation>
    <scope>NUCLEOTIDE SEQUENCE [LARGE SCALE GENOMIC DNA]</scope>
</reference>
<dbReference type="GO" id="GO:0000160">
    <property type="term" value="P:phosphorelay signal transduction system"/>
    <property type="evidence" value="ECO:0007669"/>
    <property type="project" value="UniProtKB-KW"/>
</dbReference>
<feature type="coiled-coil region" evidence="9">
    <location>
        <begin position="186"/>
        <end position="227"/>
    </location>
</feature>
<evidence type="ECO:0000256" key="8">
    <source>
        <dbReference type="ARBA" id="ARBA00023012"/>
    </source>
</evidence>
<dbReference type="PANTHER" id="PTHR43065:SF10">
    <property type="entry name" value="PEROXIDE STRESS-ACTIVATED HISTIDINE KINASE MAK3"/>
    <property type="match status" value="1"/>
</dbReference>
<evidence type="ECO:0000256" key="1">
    <source>
        <dbReference type="ARBA" id="ARBA00000085"/>
    </source>
</evidence>
<feature type="transmembrane region" description="Helical" evidence="10">
    <location>
        <begin position="84"/>
        <end position="102"/>
    </location>
</feature>
<gene>
    <name evidence="12" type="ORF">UU65_C0002G0048</name>
</gene>
<evidence type="ECO:0000256" key="7">
    <source>
        <dbReference type="ARBA" id="ARBA00022840"/>
    </source>
</evidence>
<feature type="domain" description="Histidine kinase" evidence="11">
    <location>
        <begin position="244"/>
        <end position="458"/>
    </location>
</feature>
<dbReference type="InterPro" id="IPR005467">
    <property type="entry name" value="His_kinase_dom"/>
</dbReference>
<feature type="transmembrane region" description="Helical" evidence="10">
    <location>
        <begin position="108"/>
        <end position="124"/>
    </location>
</feature>
<dbReference type="Proteomes" id="UP000033869">
    <property type="component" value="Unassembled WGS sequence"/>
</dbReference>